<evidence type="ECO:0000256" key="13">
    <source>
        <dbReference type="ARBA" id="ARBA00022989"/>
    </source>
</evidence>
<keyword evidence="8 34" id="KW-0812">Transmembrane</keyword>
<comment type="catalytic activity">
    <reaction evidence="25">
        <text>hexan-3-one + NADPH + O2 + H(+) = ethyl butanoate + NADP(+) + H2O</text>
        <dbReference type="Rhea" id="RHEA:54844"/>
        <dbReference type="ChEBI" id="CHEBI:15377"/>
        <dbReference type="ChEBI" id="CHEBI:15378"/>
        <dbReference type="ChEBI" id="CHEBI:15379"/>
        <dbReference type="ChEBI" id="CHEBI:57783"/>
        <dbReference type="ChEBI" id="CHEBI:58349"/>
        <dbReference type="ChEBI" id="CHEBI:88764"/>
        <dbReference type="ChEBI" id="CHEBI:89891"/>
    </reaction>
    <physiologicalReaction direction="left-to-right" evidence="25">
        <dbReference type="Rhea" id="RHEA:54845"/>
    </physiologicalReaction>
</comment>
<dbReference type="SUPFAM" id="SSF51905">
    <property type="entry name" value="FAD/NAD(P)-binding domain"/>
    <property type="match status" value="2"/>
</dbReference>
<evidence type="ECO:0000256" key="25">
    <source>
        <dbReference type="ARBA" id="ARBA00047977"/>
    </source>
</evidence>
<evidence type="ECO:0000256" key="14">
    <source>
        <dbReference type="ARBA" id="ARBA00023002"/>
    </source>
</evidence>
<evidence type="ECO:0000256" key="7">
    <source>
        <dbReference type="ARBA" id="ARBA00022630"/>
    </source>
</evidence>
<comment type="catalytic activity">
    <reaction evidence="24">
        <text>NADPH + O2 + H(+) = H2O2 + NADP(+)</text>
        <dbReference type="Rhea" id="RHEA:11260"/>
        <dbReference type="ChEBI" id="CHEBI:15378"/>
        <dbReference type="ChEBI" id="CHEBI:15379"/>
        <dbReference type="ChEBI" id="CHEBI:16240"/>
        <dbReference type="ChEBI" id="CHEBI:57783"/>
        <dbReference type="ChEBI" id="CHEBI:58349"/>
        <dbReference type="EC" id="1.6.3.1"/>
    </reaction>
    <physiologicalReaction direction="left-to-right" evidence="24">
        <dbReference type="Rhea" id="RHEA:11261"/>
    </physiologicalReaction>
</comment>
<comment type="subcellular location">
    <subcellularLocation>
        <location evidence="2">Endoplasmic reticulum membrane</location>
        <topology evidence="2">Single-pass membrane protein</topology>
    </subcellularLocation>
    <subcellularLocation>
        <location evidence="3">Microsome membrane</location>
    </subcellularLocation>
</comment>
<keyword evidence="6" id="KW-0597">Phosphoprotein</keyword>
<dbReference type="PRINTS" id="PR01125">
    <property type="entry name" value="FMOXYGENASE5"/>
</dbReference>
<reference evidence="35" key="1">
    <citation type="submission" date="2021-02" db="EMBL/GenBank/DDBJ databases">
        <authorList>
            <person name="Nowell W R."/>
        </authorList>
    </citation>
    <scope>NUCLEOTIDE SEQUENCE</scope>
</reference>
<dbReference type="GO" id="GO:0004499">
    <property type="term" value="F:N,N-dimethylaniline monooxygenase activity"/>
    <property type="evidence" value="ECO:0007669"/>
    <property type="project" value="InterPro"/>
</dbReference>
<keyword evidence="7 33" id="KW-0285">Flavoprotein</keyword>
<keyword evidence="14 33" id="KW-0560">Oxidoreductase</keyword>
<keyword evidence="11" id="KW-0492">Microsome</keyword>
<evidence type="ECO:0000256" key="24">
    <source>
        <dbReference type="ARBA" id="ARBA00047864"/>
    </source>
</evidence>
<comment type="function">
    <text evidence="19">Broad spectrum monooxygenase that catalyzes the oxygenation of a wide variety of nitrogen- and sulfur-containing compounds including xenobiotics. Catalyzes the S-oxygenation of hypotaurine to produce taurine, an organic osmolyte involved in cell volume regulation as well as a variety of cytoprotective and developmental processes. In vitro, catalyzes the N-oxygenation of trimethylamine (TMA) to produce trimethylamine N-oxide (TMAO) and could therefore participate to the detoxification of this compound that is generated by the action of gut microbiota from dietary precursors such as choline, choline containing compounds, betaine or L-carnitine.</text>
</comment>
<keyword evidence="10 33" id="KW-0274">FAD</keyword>
<dbReference type="Gene3D" id="3.50.50.60">
    <property type="entry name" value="FAD/NAD(P)-binding domain"/>
    <property type="match status" value="3"/>
</dbReference>
<evidence type="ECO:0000256" key="2">
    <source>
        <dbReference type="ARBA" id="ARBA00004389"/>
    </source>
</evidence>
<dbReference type="InterPro" id="IPR002257">
    <property type="entry name" value="Flavin_mOase_5"/>
</dbReference>
<evidence type="ECO:0000256" key="18">
    <source>
        <dbReference type="ARBA" id="ARBA00045722"/>
    </source>
</evidence>
<dbReference type="GO" id="GO:0005789">
    <property type="term" value="C:endoplasmic reticulum membrane"/>
    <property type="evidence" value="ECO:0007669"/>
    <property type="project" value="UniProtKB-SubCell"/>
</dbReference>
<dbReference type="EMBL" id="CAJNOT010000999">
    <property type="protein sequence ID" value="CAF1125494.1"/>
    <property type="molecule type" value="Genomic_DNA"/>
</dbReference>
<evidence type="ECO:0000256" key="33">
    <source>
        <dbReference type="RuleBase" id="RU361177"/>
    </source>
</evidence>
<dbReference type="PANTHER" id="PTHR23023">
    <property type="entry name" value="DIMETHYLANILINE MONOOXYGENASE"/>
    <property type="match status" value="1"/>
</dbReference>
<evidence type="ECO:0000256" key="27">
    <source>
        <dbReference type="ARBA" id="ARBA00048088"/>
    </source>
</evidence>
<dbReference type="GO" id="GO:0050660">
    <property type="term" value="F:flavin adenine dinucleotide binding"/>
    <property type="evidence" value="ECO:0007669"/>
    <property type="project" value="InterPro"/>
</dbReference>
<evidence type="ECO:0000313" key="35">
    <source>
        <dbReference type="EMBL" id="CAF1125494.1"/>
    </source>
</evidence>
<dbReference type="FunFam" id="3.50.50.60:FF:000159">
    <property type="entry name" value="Dimethylaniline monooxygenase [N-oxide-forming]"/>
    <property type="match status" value="1"/>
</dbReference>
<protein>
    <recommendedName>
        <fullName evidence="33">Flavin-containing monooxygenase</fullName>
        <ecNumber evidence="33">1.-.-.-</ecNumber>
    </recommendedName>
</protein>
<comment type="catalytic activity">
    <reaction evidence="31">
        <text>N,N-dimethylaniline + NADPH + O2 + H(+) = N,N-dimethylaniline N-oxide + NADP(+) + H2O</text>
        <dbReference type="Rhea" id="RHEA:24468"/>
        <dbReference type="ChEBI" id="CHEBI:15377"/>
        <dbReference type="ChEBI" id="CHEBI:15378"/>
        <dbReference type="ChEBI" id="CHEBI:15379"/>
        <dbReference type="ChEBI" id="CHEBI:16269"/>
        <dbReference type="ChEBI" id="CHEBI:17735"/>
        <dbReference type="ChEBI" id="CHEBI:57783"/>
        <dbReference type="ChEBI" id="CHEBI:58349"/>
        <dbReference type="EC" id="1.14.13.8"/>
    </reaction>
    <physiologicalReaction direction="left-to-right" evidence="31">
        <dbReference type="Rhea" id="RHEA:24469"/>
    </physiologicalReaction>
</comment>
<evidence type="ECO:0000256" key="22">
    <source>
        <dbReference type="ARBA" id="ARBA00047574"/>
    </source>
</evidence>
<dbReference type="EC" id="1.-.-.-" evidence="33"/>
<keyword evidence="12" id="KW-0521">NADP</keyword>
<comment type="catalytic activity">
    <reaction evidence="27">
        <text>trimethylamine + NADPH + O2 = trimethylamine N-oxide + NADP(+) + H2O</text>
        <dbReference type="Rhea" id="RHEA:31979"/>
        <dbReference type="ChEBI" id="CHEBI:15377"/>
        <dbReference type="ChEBI" id="CHEBI:15379"/>
        <dbReference type="ChEBI" id="CHEBI:15724"/>
        <dbReference type="ChEBI" id="CHEBI:57783"/>
        <dbReference type="ChEBI" id="CHEBI:58349"/>
        <dbReference type="ChEBI" id="CHEBI:58389"/>
        <dbReference type="EC" id="1.14.13.148"/>
    </reaction>
    <physiologicalReaction direction="left-to-right" evidence="27">
        <dbReference type="Rhea" id="RHEA:31980"/>
    </physiologicalReaction>
</comment>
<comment type="function">
    <text evidence="18">Acts as a Baeyer-Villiger monooxygenase on a broad range of substrates. Catalyzes the insertion of an oxygen atom into a carbon-carbon bond adjacent to a carbonyl, which converts ketones to esters. Active on diverse carbonyl compounds, whereas soft nucleophiles are mostly non- or poorly reactive. In contrast with other forms of FMO it is non- or poorly active on 'classical' substrates such as drugs, pesticides, and dietary components containing soft nucleophilic heteroatoms. Able to oxidize drug molecules bearing a carbonyl group on an aliphatic chain, such as nabumetone and pentoxifylline. Also, in the absence of substrates, shows slow but yet significant NADPH oxidase activity. Acts as a positive modulator of cholesterol biosynthesis as well as glucose homeostasis, promoting metabolic aging via pleiotropic effects.</text>
</comment>
<keyword evidence="16" id="KW-0443">Lipid metabolism</keyword>
<comment type="cofactor">
    <cofactor evidence="1 33">
        <name>FAD</name>
        <dbReference type="ChEBI" id="CHEBI:57692"/>
    </cofactor>
</comment>
<dbReference type="InterPro" id="IPR036188">
    <property type="entry name" value="FAD/NAD-bd_sf"/>
</dbReference>
<dbReference type="InterPro" id="IPR050346">
    <property type="entry name" value="FMO-like"/>
</dbReference>
<evidence type="ECO:0000256" key="16">
    <source>
        <dbReference type="ARBA" id="ARBA00023098"/>
    </source>
</evidence>
<dbReference type="InterPro" id="IPR000960">
    <property type="entry name" value="Flavin_mOase"/>
</dbReference>
<evidence type="ECO:0000256" key="11">
    <source>
        <dbReference type="ARBA" id="ARBA00022848"/>
    </source>
</evidence>
<dbReference type="GO" id="GO:0034899">
    <property type="term" value="F:trimethylamine monooxygenase activity"/>
    <property type="evidence" value="ECO:0007669"/>
    <property type="project" value="UniProtKB-EC"/>
</dbReference>
<evidence type="ECO:0000256" key="28">
    <source>
        <dbReference type="ARBA" id="ARBA00048459"/>
    </source>
</evidence>
<organism evidence="35 36">
    <name type="scientific">Rotaria sordida</name>
    <dbReference type="NCBI Taxonomy" id="392033"/>
    <lineage>
        <taxon>Eukaryota</taxon>
        <taxon>Metazoa</taxon>
        <taxon>Spiralia</taxon>
        <taxon>Gnathifera</taxon>
        <taxon>Rotifera</taxon>
        <taxon>Eurotatoria</taxon>
        <taxon>Bdelloidea</taxon>
        <taxon>Philodinida</taxon>
        <taxon>Philodinidae</taxon>
        <taxon>Rotaria</taxon>
    </lineage>
</organism>
<evidence type="ECO:0000256" key="29">
    <source>
        <dbReference type="ARBA" id="ARBA00048989"/>
    </source>
</evidence>
<evidence type="ECO:0000256" key="15">
    <source>
        <dbReference type="ARBA" id="ARBA00023033"/>
    </source>
</evidence>
<comment type="similarity">
    <text evidence="4 33">Belongs to the FMO family.</text>
</comment>
<comment type="catalytic activity">
    <reaction evidence="30">
        <text>heptan-4-one + NADPH + O2 + H(+) = propyl butanoate + NADP(+) + H2O</text>
        <dbReference type="Rhea" id="RHEA:54852"/>
        <dbReference type="ChEBI" id="CHEBI:15377"/>
        <dbReference type="ChEBI" id="CHEBI:15378"/>
        <dbReference type="ChEBI" id="CHEBI:15379"/>
        <dbReference type="ChEBI" id="CHEBI:57783"/>
        <dbReference type="ChEBI" id="CHEBI:58349"/>
        <dbReference type="ChEBI" id="CHEBI:89484"/>
        <dbReference type="ChEBI" id="CHEBI:89719"/>
    </reaction>
    <physiologicalReaction direction="left-to-right" evidence="30">
        <dbReference type="Rhea" id="RHEA:54853"/>
    </physiologicalReaction>
</comment>
<evidence type="ECO:0000256" key="31">
    <source>
        <dbReference type="ARBA" id="ARBA00049443"/>
    </source>
</evidence>
<accession>A0A814QV32</accession>
<gene>
    <name evidence="35" type="ORF">ZHD862_LOCUS18860</name>
</gene>
<evidence type="ECO:0000256" key="12">
    <source>
        <dbReference type="ARBA" id="ARBA00022857"/>
    </source>
</evidence>
<evidence type="ECO:0000256" key="8">
    <source>
        <dbReference type="ARBA" id="ARBA00022692"/>
    </source>
</evidence>
<evidence type="ECO:0000256" key="10">
    <source>
        <dbReference type="ARBA" id="ARBA00022827"/>
    </source>
</evidence>
<dbReference type="GO" id="GO:0050661">
    <property type="term" value="F:NADP binding"/>
    <property type="evidence" value="ECO:0007669"/>
    <property type="project" value="InterPro"/>
</dbReference>
<name>A0A814QV32_9BILA</name>
<evidence type="ECO:0000256" key="23">
    <source>
        <dbReference type="ARBA" id="ARBA00047855"/>
    </source>
</evidence>
<evidence type="ECO:0000256" key="3">
    <source>
        <dbReference type="ARBA" id="ARBA00004524"/>
    </source>
</evidence>
<dbReference type="GO" id="GO:0016174">
    <property type="term" value="F:NAD(P)H oxidase H2O2-forming activity"/>
    <property type="evidence" value="ECO:0007669"/>
    <property type="project" value="UniProtKB-EC"/>
</dbReference>
<keyword evidence="5" id="KW-0488">Methylation</keyword>
<evidence type="ECO:0000313" key="36">
    <source>
        <dbReference type="Proteomes" id="UP000663864"/>
    </source>
</evidence>
<evidence type="ECO:0000256" key="21">
    <source>
        <dbReference type="ARBA" id="ARBA00047426"/>
    </source>
</evidence>
<evidence type="ECO:0000256" key="26">
    <source>
        <dbReference type="ARBA" id="ARBA00048041"/>
    </source>
</evidence>
<comment type="caution">
    <text evidence="35">The sequence shown here is derived from an EMBL/GenBank/DDBJ whole genome shotgun (WGS) entry which is preliminary data.</text>
</comment>
<keyword evidence="13 34" id="KW-1133">Transmembrane helix</keyword>
<comment type="catalytic activity">
    <reaction evidence="32">
        <text>octan-3-one + NADPH + O2 + H(+) = pentyl propanoate + NADP(+) + H2O</text>
        <dbReference type="Rhea" id="RHEA:54840"/>
        <dbReference type="ChEBI" id="CHEBI:15377"/>
        <dbReference type="ChEBI" id="CHEBI:15378"/>
        <dbReference type="ChEBI" id="CHEBI:15379"/>
        <dbReference type="ChEBI" id="CHEBI:57783"/>
        <dbReference type="ChEBI" id="CHEBI:58349"/>
        <dbReference type="ChEBI" id="CHEBI:80946"/>
        <dbReference type="ChEBI" id="CHEBI:87373"/>
    </reaction>
    <physiologicalReaction direction="left-to-right" evidence="32">
        <dbReference type="Rhea" id="RHEA:54841"/>
    </physiologicalReaction>
</comment>
<evidence type="ECO:0000256" key="9">
    <source>
        <dbReference type="ARBA" id="ARBA00022824"/>
    </source>
</evidence>
<evidence type="ECO:0000256" key="6">
    <source>
        <dbReference type="ARBA" id="ARBA00022553"/>
    </source>
</evidence>
<dbReference type="InterPro" id="IPR020946">
    <property type="entry name" value="Flavin_mOase-like"/>
</dbReference>
<sequence length="390" mass="45147">MLLNINLNLINTPLVIKKRQKLHSWQYKTSHGFEDKNVLVIGIGNSGGDLVVELGRVAKQVYLSTRRGTWVLNRIGPNGWPIDLVTTNEVMSAIQKYFPSLINWLLERDFNKRFNHETYGLKPNHRPLEQHPFLNDDLANRILCGSVIIKPNIKEFTADGHGVIFDDGSEVDHIDCVLMATGFNIAFPYLDEKFLAVNENRVRLYKYVWPSHMTHSTLAVIGLVQPWGAINPVAELQARWAIQVFNSELKLPSHLKMDEDIDEKFHELSQQYIASPRHTLEVRHGDYCNETADKIGCRPNILNYLIKDFKLGLLLLFGPYTPYRYRLQGPNKWEGARQAILTQFERVKYPLRVSRKQEQNQQKKFAINWTPIFSIVFLILISCIIFQCFM</sequence>
<evidence type="ECO:0000256" key="19">
    <source>
        <dbReference type="ARBA" id="ARBA00045957"/>
    </source>
</evidence>
<comment type="catalytic activity">
    <reaction evidence="26">
        <text>hypotaurine + NADPH + O2 + H(+) = taurine + NADP(+) + H2O</text>
        <dbReference type="Rhea" id="RHEA:69819"/>
        <dbReference type="ChEBI" id="CHEBI:15377"/>
        <dbReference type="ChEBI" id="CHEBI:15378"/>
        <dbReference type="ChEBI" id="CHEBI:15379"/>
        <dbReference type="ChEBI" id="CHEBI:57783"/>
        <dbReference type="ChEBI" id="CHEBI:57853"/>
        <dbReference type="ChEBI" id="CHEBI:58349"/>
        <dbReference type="ChEBI" id="CHEBI:507393"/>
        <dbReference type="EC" id="1.14.13.8"/>
    </reaction>
    <physiologicalReaction direction="left-to-right" evidence="26">
        <dbReference type="Rhea" id="RHEA:69820"/>
    </physiologicalReaction>
</comment>
<dbReference type="PRINTS" id="PR00370">
    <property type="entry name" value="FMOXYGENASE"/>
</dbReference>
<comment type="catalytic activity">
    <reaction evidence="29">
        <text>(2E)-geranial + NADPH + O2 + H(+) = (1E)-2,6-dimethylhepta-1,5-dien-1-yl formate + NADP(+) + H2O</text>
        <dbReference type="Rhea" id="RHEA:54860"/>
        <dbReference type="ChEBI" id="CHEBI:15377"/>
        <dbReference type="ChEBI" id="CHEBI:15378"/>
        <dbReference type="ChEBI" id="CHEBI:15379"/>
        <dbReference type="ChEBI" id="CHEBI:16980"/>
        <dbReference type="ChEBI" id="CHEBI:57783"/>
        <dbReference type="ChEBI" id="CHEBI:58349"/>
        <dbReference type="ChEBI" id="CHEBI:138375"/>
    </reaction>
    <physiologicalReaction direction="left-to-right" evidence="29">
        <dbReference type="Rhea" id="RHEA:54861"/>
    </physiologicalReaction>
</comment>
<keyword evidence="17 34" id="KW-0472">Membrane</keyword>
<evidence type="ECO:0000256" key="5">
    <source>
        <dbReference type="ARBA" id="ARBA00022481"/>
    </source>
</evidence>
<keyword evidence="15 33" id="KW-0503">Monooxygenase</keyword>
<dbReference type="PIRSF" id="PIRSF000332">
    <property type="entry name" value="FMO"/>
    <property type="match status" value="1"/>
</dbReference>
<comment type="catalytic activity">
    <reaction evidence="22">
        <text>heptan-2-one + NADPH + O2 + H(+) = pentyl acetate + NADP(+) + H2O</text>
        <dbReference type="Rhea" id="RHEA:54836"/>
        <dbReference type="ChEBI" id="CHEBI:5672"/>
        <dbReference type="ChEBI" id="CHEBI:15377"/>
        <dbReference type="ChEBI" id="CHEBI:15378"/>
        <dbReference type="ChEBI" id="CHEBI:15379"/>
        <dbReference type="ChEBI" id="CHEBI:57783"/>
        <dbReference type="ChEBI" id="CHEBI:58349"/>
        <dbReference type="ChEBI" id="CHEBI:87362"/>
    </reaction>
    <physiologicalReaction direction="left-to-right" evidence="22">
        <dbReference type="Rhea" id="RHEA:54837"/>
    </physiologicalReaction>
</comment>
<evidence type="ECO:0000256" key="32">
    <source>
        <dbReference type="ARBA" id="ARBA00049475"/>
    </source>
</evidence>
<comment type="catalytic activity">
    <reaction evidence="28">
        <text>octan-3-one + NADPH + O2 + H(+) = ethyl hexanoate + NADP(+) + H2O</text>
        <dbReference type="Rhea" id="RHEA:54856"/>
        <dbReference type="ChEBI" id="CHEBI:15377"/>
        <dbReference type="ChEBI" id="CHEBI:15378"/>
        <dbReference type="ChEBI" id="CHEBI:15379"/>
        <dbReference type="ChEBI" id="CHEBI:57783"/>
        <dbReference type="ChEBI" id="CHEBI:58349"/>
        <dbReference type="ChEBI" id="CHEBI:80946"/>
        <dbReference type="ChEBI" id="CHEBI:86055"/>
    </reaction>
    <physiologicalReaction direction="left-to-right" evidence="28">
        <dbReference type="Rhea" id="RHEA:54857"/>
    </physiologicalReaction>
</comment>
<evidence type="ECO:0000256" key="34">
    <source>
        <dbReference type="SAM" id="Phobius"/>
    </source>
</evidence>
<comment type="catalytic activity">
    <reaction evidence="21">
        <text>hexan-3-one + NADPH + O2 + H(+) = propyl propanoate + NADP(+) + H2O</text>
        <dbReference type="Rhea" id="RHEA:54848"/>
        <dbReference type="ChEBI" id="CHEBI:15377"/>
        <dbReference type="ChEBI" id="CHEBI:15378"/>
        <dbReference type="ChEBI" id="CHEBI:15379"/>
        <dbReference type="ChEBI" id="CHEBI:57783"/>
        <dbReference type="ChEBI" id="CHEBI:58349"/>
        <dbReference type="ChEBI" id="CHEBI:89828"/>
        <dbReference type="ChEBI" id="CHEBI:89891"/>
    </reaction>
    <physiologicalReaction direction="left-to-right" evidence="21">
        <dbReference type="Rhea" id="RHEA:54849"/>
    </physiologicalReaction>
</comment>
<evidence type="ECO:0000256" key="17">
    <source>
        <dbReference type="ARBA" id="ARBA00023136"/>
    </source>
</evidence>
<comment type="catalytic activity">
    <reaction evidence="23">
        <text>sulcatone + NADPH + O2 + H(+) = 4-methylpent-3-en-1-yl acetate + NADP(+) + H2O</text>
        <dbReference type="Rhea" id="RHEA:54864"/>
        <dbReference type="ChEBI" id="CHEBI:15377"/>
        <dbReference type="ChEBI" id="CHEBI:15378"/>
        <dbReference type="ChEBI" id="CHEBI:15379"/>
        <dbReference type="ChEBI" id="CHEBI:16310"/>
        <dbReference type="ChEBI" id="CHEBI:57783"/>
        <dbReference type="ChEBI" id="CHEBI:58349"/>
        <dbReference type="ChEBI" id="CHEBI:138373"/>
    </reaction>
    <physiologicalReaction direction="left-to-right" evidence="23">
        <dbReference type="Rhea" id="RHEA:54865"/>
    </physiologicalReaction>
</comment>
<evidence type="ECO:0000256" key="1">
    <source>
        <dbReference type="ARBA" id="ARBA00001974"/>
    </source>
</evidence>
<evidence type="ECO:0000256" key="4">
    <source>
        <dbReference type="ARBA" id="ARBA00009183"/>
    </source>
</evidence>
<proteinExistence type="inferred from homology"/>
<comment type="catalytic activity">
    <reaction evidence="20">
        <text>hypotaurine + NADH + O2 + H(+) = taurine + NAD(+) + H2O</text>
        <dbReference type="Rhea" id="RHEA:74111"/>
        <dbReference type="ChEBI" id="CHEBI:15377"/>
        <dbReference type="ChEBI" id="CHEBI:15378"/>
        <dbReference type="ChEBI" id="CHEBI:15379"/>
        <dbReference type="ChEBI" id="CHEBI:57540"/>
        <dbReference type="ChEBI" id="CHEBI:57853"/>
        <dbReference type="ChEBI" id="CHEBI:57945"/>
        <dbReference type="ChEBI" id="CHEBI:507393"/>
        <dbReference type="EC" id="1.14.13.8"/>
    </reaction>
    <physiologicalReaction direction="left-to-right" evidence="20">
        <dbReference type="Rhea" id="RHEA:74112"/>
    </physiologicalReaction>
</comment>
<dbReference type="GO" id="GO:0006629">
    <property type="term" value="P:lipid metabolic process"/>
    <property type="evidence" value="ECO:0007669"/>
    <property type="project" value="UniProtKB-KW"/>
</dbReference>
<evidence type="ECO:0000256" key="30">
    <source>
        <dbReference type="ARBA" id="ARBA00048990"/>
    </source>
</evidence>
<feature type="transmembrane region" description="Helical" evidence="34">
    <location>
        <begin position="369"/>
        <end position="389"/>
    </location>
</feature>
<dbReference type="AlphaFoldDB" id="A0A814QV32"/>
<keyword evidence="9" id="KW-0256">Endoplasmic reticulum</keyword>
<dbReference type="Proteomes" id="UP000663864">
    <property type="component" value="Unassembled WGS sequence"/>
</dbReference>
<evidence type="ECO:0000256" key="20">
    <source>
        <dbReference type="ARBA" id="ARBA00047338"/>
    </source>
</evidence>
<dbReference type="Pfam" id="PF00743">
    <property type="entry name" value="FMO-like"/>
    <property type="match status" value="1"/>
</dbReference>